<dbReference type="PANTHER" id="PTHR31650">
    <property type="entry name" value="O-ACYLTRANSFERASE (WSD1-LIKE) FAMILY PROTEIN"/>
    <property type="match status" value="1"/>
</dbReference>
<dbReference type="RefSeq" id="WP_078255544.1">
    <property type="nucleotide sequence ID" value="NZ_MUXT01000004.1"/>
</dbReference>
<evidence type="ECO:0000256" key="9">
    <source>
        <dbReference type="ARBA" id="ARBA00023315"/>
    </source>
</evidence>
<dbReference type="GO" id="GO:0071731">
    <property type="term" value="P:response to nitric oxide"/>
    <property type="evidence" value="ECO:0007669"/>
    <property type="project" value="TreeGrafter"/>
</dbReference>
<comment type="pathway">
    <text evidence="2">Lipid metabolism.</text>
</comment>
<evidence type="ECO:0000259" key="11">
    <source>
        <dbReference type="Pfam" id="PF03007"/>
    </source>
</evidence>
<evidence type="ECO:0000256" key="2">
    <source>
        <dbReference type="ARBA" id="ARBA00005189"/>
    </source>
</evidence>
<feature type="domain" description="O-acyltransferase WSD1-like N-terminal" evidence="11">
    <location>
        <begin position="4"/>
        <end position="269"/>
    </location>
</feature>
<comment type="similarity">
    <text evidence="3">Belongs to the long-chain O-acyltransferase family.</text>
</comment>
<dbReference type="SUPFAM" id="SSF52777">
    <property type="entry name" value="CoA-dependent acyltransferases"/>
    <property type="match status" value="1"/>
</dbReference>
<reference evidence="13 14" key="1">
    <citation type="submission" date="2017-02" db="EMBL/GenBank/DDBJ databases">
        <title>Draft genome sequence of Moraxella canis CCUG 8415A type strain.</title>
        <authorList>
            <person name="Engstrom-Jakobsson H."/>
            <person name="Salva-Serra F."/>
            <person name="Thorell K."/>
            <person name="Gonzales-Siles L."/>
            <person name="Karlsson R."/>
            <person name="Boulund F."/>
            <person name="Engstrand L."/>
            <person name="Moore E."/>
        </authorList>
    </citation>
    <scope>NUCLEOTIDE SEQUENCE [LARGE SCALE GENOMIC DNA]</scope>
    <source>
        <strain evidence="13 14">CCUG 8415A</strain>
    </source>
</reference>
<dbReference type="GO" id="GO:0019432">
    <property type="term" value="P:triglyceride biosynthetic process"/>
    <property type="evidence" value="ECO:0007669"/>
    <property type="project" value="UniProtKB-UniPathway"/>
</dbReference>
<dbReference type="InterPro" id="IPR004255">
    <property type="entry name" value="O-acyltransferase_WSD1_N"/>
</dbReference>
<dbReference type="GO" id="GO:0004144">
    <property type="term" value="F:diacylglycerol O-acyltransferase activity"/>
    <property type="evidence" value="ECO:0007669"/>
    <property type="project" value="UniProtKB-EC"/>
</dbReference>
<dbReference type="GO" id="GO:0001666">
    <property type="term" value="P:response to hypoxia"/>
    <property type="evidence" value="ECO:0007669"/>
    <property type="project" value="TreeGrafter"/>
</dbReference>
<dbReference type="EC" id="2.3.1.20" evidence="4"/>
<feature type="domain" description="O-acyltransferase WSD1 C-terminal" evidence="12">
    <location>
        <begin position="308"/>
        <end position="451"/>
    </location>
</feature>
<keyword evidence="5" id="KW-0444">Lipid biosynthesis</keyword>
<dbReference type="Pfam" id="PF03007">
    <property type="entry name" value="WS_DGAT_cat"/>
    <property type="match status" value="1"/>
</dbReference>
<dbReference type="GO" id="GO:0006071">
    <property type="term" value="P:glycerol metabolic process"/>
    <property type="evidence" value="ECO:0007669"/>
    <property type="project" value="UniProtKB-KW"/>
</dbReference>
<evidence type="ECO:0000256" key="8">
    <source>
        <dbReference type="ARBA" id="ARBA00023098"/>
    </source>
</evidence>
<keyword evidence="9 13" id="KW-0012">Acyltransferase</keyword>
<dbReference type="NCBIfam" id="TIGR02946">
    <property type="entry name" value="acyl_WS_DGAT"/>
    <property type="match status" value="1"/>
</dbReference>
<evidence type="ECO:0000256" key="3">
    <source>
        <dbReference type="ARBA" id="ARBA00009587"/>
    </source>
</evidence>
<evidence type="ECO:0000256" key="5">
    <source>
        <dbReference type="ARBA" id="ARBA00022516"/>
    </source>
</evidence>
<protein>
    <recommendedName>
        <fullName evidence="4">diacylglycerol O-acyltransferase</fullName>
        <ecNumber evidence="4">2.3.1.20</ecNumber>
    </recommendedName>
</protein>
<dbReference type="Pfam" id="PF06974">
    <property type="entry name" value="WS_DGAT_C"/>
    <property type="match status" value="1"/>
</dbReference>
<organism evidence="13 14">
    <name type="scientific">Moraxella canis</name>
    <dbReference type="NCBI Taxonomy" id="90239"/>
    <lineage>
        <taxon>Bacteria</taxon>
        <taxon>Pseudomonadati</taxon>
        <taxon>Pseudomonadota</taxon>
        <taxon>Gammaproteobacteria</taxon>
        <taxon>Moraxellales</taxon>
        <taxon>Moraxellaceae</taxon>
        <taxon>Moraxella</taxon>
    </lineage>
</organism>
<sequence>MRALSIVDSLFLLLENAKQPMHVAGICVFELPEDQDEASFINELANRIDPDAIPNFPFNQVLYHRVAWKTIRKFHIDRHCYQHSLQTGKMSEALAQISRLHERQLDRTRPLWELHLFDNLEPETQGGSKRFLLYLKVHHAMMDGVAAMRLFQRSLSHSPDEKLSKPIWLRDIRRKGSSFAMDKKSILGHFKDQIVGLKPVYQELKSDYQLSQTASSQTPKTQFISSLQAPSSILNQRIGTSRHISVTTLKKARFVQIAKQLNVSTNDMILAVCSSAVRAYLISQNALPDAPLIAFVPTSLRKNDTAIGNQISFIPTNLGTDNPDPIMRLMVIHDSMQAGKGRIGRMTQPEFINYTAAHYAWAGVNLATRAFPTKQAFNLIISNIPGDDTPLYLSGARLTAMYPVSVLLDGQALNISFTNYQDCIDFGITACQAALPNIQSLPSLLAKALDEYESLCDDKNSQHPVAES</sequence>
<gene>
    <name evidence="13" type="ORF">B0180_02580</name>
</gene>
<comment type="pathway">
    <text evidence="1">Glycerolipid metabolism; triacylglycerol biosynthesis.</text>
</comment>
<dbReference type="GO" id="GO:0051701">
    <property type="term" value="P:biological process involved in interaction with host"/>
    <property type="evidence" value="ECO:0007669"/>
    <property type="project" value="TreeGrafter"/>
</dbReference>
<evidence type="ECO:0000256" key="6">
    <source>
        <dbReference type="ARBA" id="ARBA00022679"/>
    </source>
</evidence>
<evidence type="ECO:0000259" key="12">
    <source>
        <dbReference type="Pfam" id="PF06974"/>
    </source>
</evidence>
<dbReference type="AlphaFoldDB" id="A0A1S9ZLP7"/>
<keyword evidence="8" id="KW-0443">Lipid metabolism</keyword>
<evidence type="ECO:0000313" key="14">
    <source>
        <dbReference type="Proteomes" id="UP000190322"/>
    </source>
</evidence>
<evidence type="ECO:0000256" key="10">
    <source>
        <dbReference type="ARBA" id="ARBA00048109"/>
    </source>
</evidence>
<dbReference type="GO" id="GO:0005886">
    <property type="term" value="C:plasma membrane"/>
    <property type="evidence" value="ECO:0007669"/>
    <property type="project" value="TreeGrafter"/>
</dbReference>
<dbReference type="EMBL" id="MUXT01000004">
    <property type="protein sequence ID" value="OOR84465.1"/>
    <property type="molecule type" value="Genomic_DNA"/>
</dbReference>
<accession>A0A1S9ZLP7</accession>
<dbReference type="InterPro" id="IPR009721">
    <property type="entry name" value="O-acyltransferase_WSD1_C"/>
</dbReference>
<keyword evidence="7" id="KW-0319">Glycerol metabolism</keyword>
<name>A0A1S9ZLP7_9GAMM</name>
<proteinExistence type="inferred from homology"/>
<comment type="caution">
    <text evidence="13">The sequence shown here is derived from an EMBL/GenBank/DDBJ whole genome shotgun (WGS) entry which is preliminary data.</text>
</comment>
<evidence type="ECO:0000256" key="4">
    <source>
        <dbReference type="ARBA" id="ARBA00013244"/>
    </source>
</evidence>
<dbReference type="UniPathway" id="UPA00282"/>
<dbReference type="InterPro" id="IPR014292">
    <property type="entry name" value="Acyl_transf_WS/DGAT"/>
</dbReference>
<evidence type="ECO:0000256" key="7">
    <source>
        <dbReference type="ARBA" id="ARBA00022798"/>
    </source>
</evidence>
<dbReference type="InterPro" id="IPR045034">
    <property type="entry name" value="O-acyltransferase_WSD1-like"/>
</dbReference>
<comment type="catalytic activity">
    <reaction evidence="10">
        <text>an acyl-CoA + a 1,2-diacyl-sn-glycerol = a triacyl-sn-glycerol + CoA</text>
        <dbReference type="Rhea" id="RHEA:10868"/>
        <dbReference type="ChEBI" id="CHEBI:17815"/>
        <dbReference type="ChEBI" id="CHEBI:57287"/>
        <dbReference type="ChEBI" id="CHEBI:58342"/>
        <dbReference type="ChEBI" id="CHEBI:64615"/>
        <dbReference type="EC" id="2.3.1.20"/>
    </reaction>
</comment>
<dbReference type="PANTHER" id="PTHR31650:SF1">
    <property type="entry name" value="WAX ESTER SYNTHASE_DIACYLGLYCEROL ACYLTRANSFERASE 4-RELATED"/>
    <property type="match status" value="1"/>
</dbReference>
<dbReference type="Proteomes" id="UP000190322">
    <property type="component" value="Unassembled WGS sequence"/>
</dbReference>
<evidence type="ECO:0000313" key="13">
    <source>
        <dbReference type="EMBL" id="OOR84465.1"/>
    </source>
</evidence>
<evidence type="ECO:0000256" key="1">
    <source>
        <dbReference type="ARBA" id="ARBA00004771"/>
    </source>
</evidence>
<keyword evidence="6 13" id="KW-0808">Transferase</keyword>